<dbReference type="Pfam" id="PF00942">
    <property type="entry name" value="CBM_3"/>
    <property type="match status" value="1"/>
</dbReference>
<organism evidence="4 5">
    <name type="scientific">Catenulispora yoronensis</name>
    <dbReference type="NCBI Taxonomy" id="450799"/>
    <lineage>
        <taxon>Bacteria</taxon>
        <taxon>Bacillati</taxon>
        <taxon>Actinomycetota</taxon>
        <taxon>Actinomycetes</taxon>
        <taxon>Catenulisporales</taxon>
        <taxon>Catenulisporaceae</taxon>
        <taxon>Catenulispora</taxon>
    </lineage>
</organism>
<reference evidence="5" key="1">
    <citation type="journal article" date="2019" name="Int. J. Syst. Evol. Microbiol.">
        <title>The Global Catalogue of Microorganisms (GCM) 10K type strain sequencing project: providing services to taxonomists for standard genome sequencing and annotation.</title>
        <authorList>
            <consortium name="The Broad Institute Genomics Platform"/>
            <consortium name="The Broad Institute Genome Sequencing Center for Infectious Disease"/>
            <person name="Wu L."/>
            <person name="Ma J."/>
        </authorList>
    </citation>
    <scope>NUCLEOTIDE SEQUENCE [LARGE SCALE GENOMIC DNA]</scope>
    <source>
        <strain evidence="5">JCM 16014</strain>
    </source>
</reference>
<feature type="domain" description="CBM3" evidence="2">
    <location>
        <begin position="48"/>
        <end position="199"/>
    </location>
</feature>
<dbReference type="InterPro" id="IPR001956">
    <property type="entry name" value="CBM3"/>
</dbReference>
<comment type="caution">
    <text evidence="4">The sequence shown here is derived from an EMBL/GenBank/DDBJ whole genome shotgun (WGS) entry which is preliminary data.</text>
</comment>
<dbReference type="CDD" id="cd00413">
    <property type="entry name" value="Glyco_hydrolase_16"/>
    <property type="match status" value="1"/>
</dbReference>
<protein>
    <submittedName>
        <fullName evidence="4">Cellulose binding domain-containing protein</fullName>
    </submittedName>
</protein>
<dbReference type="SUPFAM" id="SSF49899">
    <property type="entry name" value="Concanavalin A-like lectins/glucanases"/>
    <property type="match status" value="1"/>
</dbReference>
<evidence type="ECO:0000259" key="3">
    <source>
        <dbReference type="PROSITE" id="PS51762"/>
    </source>
</evidence>
<proteinExistence type="predicted"/>
<dbReference type="PROSITE" id="PS51318">
    <property type="entry name" value="TAT"/>
    <property type="match status" value="1"/>
</dbReference>
<dbReference type="InterPro" id="IPR013320">
    <property type="entry name" value="ConA-like_dom_sf"/>
</dbReference>
<sequence length="488" mass="50505">MSHPLPTPAASPAPTPAPARRRSIAALAAASLAGACGLTAAAFSATAHATGAPASLAYHVGSSGSDMIEPWFTVTNTGGAALSLSTVKIRYYFTADSVSSYQFACEWAQVGCGNITGTVGTLASPTATADHYLEVGFTGGTLAPGASTGDLQLRLNAAGWASVNQRNDYSFNAAQTAYGPSSTITLAVNGAIVSGTAPGGNPTSPSTSPSSSPSTSPSSSPSTGGGGSPSGVLFDDFSYTGPSDPNLNAHGWAIRTGSGGPGVQNTWTADTFTFPADSTAKGGHVMNLKASTDGTTAGTKQAEIDTTAQKFFEGTYAARVYFNDAPTTGANGDHVNETFYTITPDNSLYSENDFEYLPNGGWGGPANSMYTTTWYSADAMDRVTNDAIGSLQGWHTLVATVYGGTVTYYIDGKQVFSSTGKYYPRQPMTIDFNEWFIDLPFNGARTWDEKVNWVYFAKGVAQSPAAVQSAVDGYYSGGTHFKDTVPAS</sequence>
<feature type="region of interest" description="Disordered" evidence="1">
    <location>
        <begin position="195"/>
        <end position="239"/>
    </location>
</feature>
<name>A0ABP5F6T2_9ACTN</name>
<dbReference type="InterPro" id="IPR008965">
    <property type="entry name" value="CBM2/CBM3_carb-bd_dom_sf"/>
</dbReference>
<accession>A0ABP5F6T2</accession>
<dbReference type="PROSITE" id="PS51762">
    <property type="entry name" value="GH16_2"/>
    <property type="match status" value="1"/>
</dbReference>
<evidence type="ECO:0000313" key="5">
    <source>
        <dbReference type="Proteomes" id="UP001500751"/>
    </source>
</evidence>
<dbReference type="RefSeq" id="WP_344664195.1">
    <property type="nucleotide sequence ID" value="NZ_BAAAQN010000004.1"/>
</dbReference>
<dbReference type="Gene3D" id="2.60.40.710">
    <property type="entry name" value="Endoglucanase-like"/>
    <property type="match status" value="1"/>
</dbReference>
<dbReference type="Gene3D" id="2.60.120.200">
    <property type="match status" value="1"/>
</dbReference>
<evidence type="ECO:0000313" key="4">
    <source>
        <dbReference type="EMBL" id="GAA2015810.1"/>
    </source>
</evidence>
<keyword evidence="5" id="KW-1185">Reference proteome</keyword>
<evidence type="ECO:0000259" key="2">
    <source>
        <dbReference type="PROSITE" id="PS51172"/>
    </source>
</evidence>
<feature type="compositionally biased region" description="Low complexity" evidence="1">
    <location>
        <begin position="195"/>
        <end position="222"/>
    </location>
</feature>
<dbReference type="Proteomes" id="UP001500751">
    <property type="component" value="Unassembled WGS sequence"/>
</dbReference>
<dbReference type="SUPFAM" id="SSF49384">
    <property type="entry name" value="Carbohydrate-binding domain"/>
    <property type="match status" value="1"/>
</dbReference>
<dbReference type="InterPro" id="IPR000757">
    <property type="entry name" value="Beta-glucanase-like"/>
</dbReference>
<dbReference type="EMBL" id="BAAAQN010000004">
    <property type="protein sequence ID" value="GAA2015810.1"/>
    <property type="molecule type" value="Genomic_DNA"/>
</dbReference>
<gene>
    <name evidence="4" type="ORF">GCM10009839_08970</name>
</gene>
<dbReference type="InterPro" id="IPR036966">
    <property type="entry name" value="CBM3_sf"/>
</dbReference>
<feature type="domain" description="GH16" evidence="3">
    <location>
        <begin position="209"/>
        <end position="462"/>
    </location>
</feature>
<evidence type="ECO:0000256" key="1">
    <source>
        <dbReference type="SAM" id="MobiDB-lite"/>
    </source>
</evidence>
<dbReference type="SMART" id="SM01067">
    <property type="entry name" value="CBM_3"/>
    <property type="match status" value="1"/>
</dbReference>
<dbReference type="InterPro" id="IPR006311">
    <property type="entry name" value="TAT_signal"/>
</dbReference>
<dbReference type="PROSITE" id="PS51172">
    <property type="entry name" value="CBM3"/>
    <property type="match status" value="1"/>
</dbReference>